<name>A0A8X6FBS3_TRICU</name>
<keyword evidence="2" id="KW-1185">Reference proteome</keyword>
<proteinExistence type="predicted"/>
<dbReference type="EMBL" id="BMAO01031609">
    <property type="protein sequence ID" value="GFQ76315.1"/>
    <property type="molecule type" value="Genomic_DNA"/>
</dbReference>
<protein>
    <submittedName>
        <fullName evidence="1">Uncharacterized protein</fullName>
    </submittedName>
</protein>
<evidence type="ECO:0000313" key="2">
    <source>
        <dbReference type="Proteomes" id="UP000887116"/>
    </source>
</evidence>
<sequence length="99" mass="11556">MRPIMLRADTAHETQYYDHACADVRLNLSPNSKTGSRQVVILRVDITPQVKPGFIRNKEKIHVQVIHCYLSKQVYNAPFEIHQDDIFEEYICISVWISL</sequence>
<evidence type="ECO:0000313" key="1">
    <source>
        <dbReference type="EMBL" id="GFQ76315.1"/>
    </source>
</evidence>
<comment type="caution">
    <text evidence="1">The sequence shown here is derived from an EMBL/GenBank/DDBJ whole genome shotgun (WGS) entry which is preliminary data.</text>
</comment>
<dbReference type="Proteomes" id="UP000887116">
    <property type="component" value="Unassembled WGS sequence"/>
</dbReference>
<gene>
    <name evidence="1" type="ORF">TNCT_307561</name>
</gene>
<accession>A0A8X6FBS3</accession>
<organism evidence="1 2">
    <name type="scientific">Trichonephila clavata</name>
    <name type="common">Joro spider</name>
    <name type="synonym">Nephila clavata</name>
    <dbReference type="NCBI Taxonomy" id="2740835"/>
    <lineage>
        <taxon>Eukaryota</taxon>
        <taxon>Metazoa</taxon>
        <taxon>Ecdysozoa</taxon>
        <taxon>Arthropoda</taxon>
        <taxon>Chelicerata</taxon>
        <taxon>Arachnida</taxon>
        <taxon>Araneae</taxon>
        <taxon>Araneomorphae</taxon>
        <taxon>Entelegynae</taxon>
        <taxon>Araneoidea</taxon>
        <taxon>Nephilidae</taxon>
        <taxon>Trichonephila</taxon>
    </lineage>
</organism>
<reference evidence="1" key="1">
    <citation type="submission" date="2020-07" db="EMBL/GenBank/DDBJ databases">
        <title>Multicomponent nature underlies the extraordinary mechanical properties of spider dragline silk.</title>
        <authorList>
            <person name="Kono N."/>
            <person name="Nakamura H."/>
            <person name="Mori M."/>
            <person name="Yoshida Y."/>
            <person name="Ohtoshi R."/>
            <person name="Malay A.D."/>
            <person name="Moran D.A.P."/>
            <person name="Tomita M."/>
            <person name="Numata K."/>
            <person name="Arakawa K."/>
        </authorList>
    </citation>
    <scope>NUCLEOTIDE SEQUENCE</scope>
</reference>
<dbReference type="AlphaFoldDB" id="A0A8X6FBS3"/>